<comment type="caution">
    <text evidence="3">The sequence shown here is derived from an EMBL/GenBank/DDBJ whole genome shotgun (WGS) entry which is preliminary data.</text>
</comment>
<evidence type="ECO:0000256" key="1">
    <source>
        <dbReference type="SAM" id="Coils"/>
    </source>
</evidence>
<accession>A0A1S2LXK8</accession>
<dbReference type="Pfam" id="PF14020">
    <property type="entry name" value="DUF4236"/>
    <property type="match status" value="1"/>
</dbReference>
<feature type="coiled-coil region" evidence="1">
    <location>
        <begin position="171"/>
        <end position="231"/>
    </location>
</feature>
<dbReference type="OrthoDB" id="983149at2"/>
<reference evidence="3 4" key="1">
    <citation type="submission" date="2016-10" db="EMBL/GenBank/DDBJ databases">
        <title>Draft genome sequences of four alkaliphilic bacteria belonging to the Anaerobacillus genus.</title>
        <authorList>
            <person name="Bassil N.M."/>
            <person name="Lloyd J.R."/>
        </authorList>
    </citation>
    <scope>NUCLEOTIDE SEQUENCE [LARGE SCALE GENOMIC DNA]</scope>
    <source>
        <strain evidence="3 4">DSM 18345</strain>
    </source>
</reference>
<dbReference type="Proteomes" id="UP000179524">
    <property type="component" value="Unassembled WGS sequence"/>
</dbReference>
<gene>
    <name evidence="3" type="ORF">BKP37_04450</name>
</gene>
<organism evidence="3 4">
    <name type="scientific">Anaerobacillus alkalilacustris</name>
    <dbReference type="NCBI Taxonomy" id="393763"/>
    <lineage>
        <taxon>Bacteria</taxon>
        <taxon>Bacillati</taxon>
        <taxon>Bacillota</taxon>
        <taxon>Bacilli</taxon>
        <taxon>Bacillales</taxon>
        <taxon>Bacillaceae</taxon>
        <taxon>Anaerobacillus</taxon>
    </lineage>
</organism>
<keyword evidence="4" id="KW-1185">Reference proteome</keyword>
<proteinExistence type="predicted"/>
<sequence>MSFRFQKRVKVAPGLRLNISKRGVSTSIGRKGASVTVGRRGLYGNVGIPGSGLSYRTNLNKSTGRPSNTWYQTDVKNMPKTVSLKYDKQSYSLVFVDEDDQRVPATVEQEIKREFRDDIQKLYEQKEQEINEQTTKLLQLHKEILPKRSPEQLRDLAIATISLHVLLPNQEEIFEELKAEFEENLNFLEKLSLIISTNRKKFLGKIEIETSAQFNIEMKQYNQAKEEYEEEKIHRLSQVEKVINGDANNMKLWLEIFLAELDFPLDTNVSFDILSSDTACIDVDLPTMEEIPLTKASILKSGKLKVQKKSQREMREHYAIMVGGTALYLCSYVFSLLPTCEKIIISGYTQIQNKATGYVEDQYIYSLKVDKEIFYSLNMSDVHPIAAFENFHQKIDVTKTYIFKEIEPYEPAEE</sequence>
<name>A0A1S2LXK8_9BACI</name>
<evidence type="ECO:0000313" key="3">
    <source>
        <dbReference type="EMBL" id="OIJ16913.1"/>
    </source>
</evidence>
<protein>
    <recommendedName>
        <fullName evidence="2">DUF4236 domain-containing protein</fullName>
    </recommendedName>
</protein>
<dbReference type="AlphaFoldDB" id="A0A1S2LXK8"/>
<feature type="coiled-coil region" evidence="1">
    <location>
        <begin position="112"/>
        <end position="143"/>
    </location>
</feature>
<evidence type="ECO:0000259" key="2">
    <source>
        <dbReference type="Pfam" id="PF14020"/>
    </source>
</evidence>
<evidence type="ECO:0000313" key="4">
    <source>
        <dbReference type="Proteomes" id="UP000179524"/>
    </source>
</evidence>
<keyword evidence="1" id="KW-0175">Coiled coil</keyword>
<dbReference type="EMBL" id="MLQR01000002">
    <property type="protein sequence ID" value="OIJ16913.1"/>
    <property type="molecule type" value="Genomic_DNA"/>
</dbReference>
<dbReference type="RefSeq" id="WP_071308474.1">
    <property type="nucleotide sequence ID" value="NZ_MLQR01000002.1"/>
</dbReference>
<dbReference type="InterPro" id="IPR025330">
    <property type="entry name" value="DUF4236"/>
</dbReference>
<feature type="domain" description="DUF4236" evidence="2">
    <location>
        <begin position="3"/>
        <end position="56"/>
    </location>
</feature>